<accession>A0A0E0KPH4</accession>
<evidence type="ECO:0000313" key="3">
    <source>
        <dbReference type="Proteomes" id="UP000026962"/>
    </source>
</evidence>
<dbReference type="EnsemblPlants" id="OPUNC04G07610.1">
    <property type="protein sequence ID" value="OPUNC04G07610.1"/>
    <property type="gene ID" value="OPUNC04G07610"/>
</dbReference>
<feature type="chain" id="PRO_5002365568" description="Secreted protein" evidence="1">
    <location>
        <begin position="19"/>
        <end position="118"/>
    </location>
</feature>
<evidence type="ECO:0008006" key="4">
    <source>
        <dbReference type="Google" id="ProtNLM"/>
    </source>
</evidence>
<protein>
    <recommendedName>
        <fullName evidence="4">Secreted protein</fullName>
    </recommendedName>
</protein>
<evidence type="ECO:0000256" key="1">
    <source>
        <dbReference type="SAM" id="SignalP"/>
    </source>
</evidence>
<evidence type="ECO:0000313" key="2">
    <source>
        <dbReference type="EnsemblPlants" id="OPUNC04G07610.1"/>
    </source>
</evidence>
<dbReference type="Proteomes" id="UP000026962">
    <property type="component" value="Chromosome 4"/>
</dbReference>
<proteinExistence type="predicted"/>
<keyword evidence="1" id="KW-0732">Signal</keyword>
<organism evidence="2">
    <name type="scientific">Oryza punctata</name>
    <name type="common">Red rice</name>
    <dbReference type="NCBI Taxonomy" id="4537"/>
    <lineage>
        <taxon>Eukaryota</taxon>
        <taxon>Viridiplantae</taxon>
        <taxon>Streptophyta</taxon>
        <taxon>Embryophyta</taxon>
        <taxon>Tracheophyta</taxon>
        <taxon>Spermatophyta</taxon>
        <taxon>Magnoliopsida</taxon>
        <taxon>Liliopsida</taxon>
        <taxon>Poales</taxon>
        <taxon>Poaceae</taxon>
        <taxon>BOP clade</taxon>
        <taxon>Oryzoideae</taxon>
        <taxon>Oryzeae</taxon>
        <taxon>Oryzinae</taxon>
        <taxon>Oryza</taxon>
    </lineage>
</organism>
<dbReference type="AlphaFoldDB" id="A0A0E0KPH4"/>
<feature type="signal peptide" evidence="1">
    <location>
        <begin position="1"/>
        <end position="18"/>
    </location>
</feature>
<reference evidence="2" key="1">
    <citation type="submission" date="2015-04" db="UniProtKB">
        <authorList>
            <consortium name="EnsemblPlants"/>
        </authorList>
    </citation>
    <scope>IDENTIFICATION</scope>
</reference>
<dbReference type="HOGENOM" id="CLU_2076917_0_0_1"/>
<name>A0A0E0KPH4_ORYPU</name>
<keyword evidence="3" id="KW-1185">Reference proteome</keyword>
<reference evidence="2" key="2">
    <citation type="submission" date="2018-05" db="EMBL/GenBank/DDBJ databases">
        <title>OpunRS2 (Oryza punctata Reference Sequence Version 2).</title>
        <authorList>
            <person name="Zhang J."/>
            <person name="Kudrna D."/>
            <person name="Lee S."/>
            <person name="Talag J."/>
            <person name="Welchert J."/>
            <person name="Wing R.A."/>
        </authorList>
    </citation>
    <scope>NUCLEOTIDE SEQUENCE [LARGE SCALE GENOMIC DNA]</scope>
</reference>
<sequence length="118" mass="13244">MVLLAAASFITLLCGASTVQWDTAILSMSVWQWRRTSQSQHTAKCMNEEGRVQGPRNMSDQVGIKGKRGWRSNWLEREKLGTSSGLVGSYKLPQLLVIVATLLYHLGKYKLLVICFET</sequence>
<dbReference type="Gramene" id="OPUNC04G07610.1">
    <property type="protein sequence ID" value="OPUNC04G07610.1"/>
    <property type="gene ID" value="OPUNC04G07610"/>
</dbReference>